<dbReference type="RefSeq" id="WP_070420703.1">
    <property type="nucleotide sequence ID" value="NZ_CP068158.1"/>
</dbReference>
<name>A0ABX7DF47_CORST</name>
<evidence type="ECO:0008006" key="3">
    <source>
        <dbReference type="Google" id="ProtNLM"/>
    </source>
</evidence>
<dbReference type="GeneID" id="72412338"/>
<proteinExistence type="predicted"/>
<reference evidence="1 2" key="1">
    <citation type="submission" date="2021-01" db="EMBL/GenBank/DDBJ databases">
        <title>FDA dAtabase for Regulatory Grade micrObial Sequences (FDA-ARGOS): Supporting development and validation of Infectious Disease Dx tests.</title>
        <authorList>
            <person name="Sproer C."/>
            <person name="Gronow S."/>
            <person name="Severitt S."/>
            <person name="Schroder I."/>
            <person name="Tallon L."/>
            <person name="Sadzewicz L."/>
            <person name="Zhao X."/>
            <person name="Boylan J."/>
            <person name="Ott S."/>
            <person name="Bowen H."/>
            <person name="Vavikolanu K."/>
            <person name="Mehta A."/>
            <person name="Aluvathingal J."/>
            <person name="Nadendla S."/>
            <person name="Lowell S."/>
            <person name="Myers T."/>
            <person name="Yan Y."/>
            <person name="Sichtig H."/>
        </authorList>
    </citation>
    <scope>NUCLEOTIDE SEQUENCE [LARGE SCALE GENOMIC DNA]</scope>
    <source>
        <strain evidence="1 2">FDAARGOS_1115</strain>
    </source>
</reference>
<keyword evidence="2" id="KW-1185">Reference proteome</keyword>
<protein>
    <recommendedName>
        <fullName evidence="3">Phage tail protein</fullName>
    </recommendedName>
</protein>
<dbReference type="EMBL" id="CP068158">
    <property type="protein sequence ID" value="QQU76444.1"/>
    <property type="molecule type" value="Genomic_DNA"/>
</dbReference>
<accession>A0ABX7DF47</accession>
<evidence type="ECO:0000313" key="2">
    <source>
        <dbReference type="Proteomes" id="UP000595757"/>
    </source>
</evidence>
<evidence type="ECO:0000313" key="1">
    <source>
        <dbReference type="EMBL" id="QQU76444.1"/>
    </source>
</evidence>
<organism evidence="1 2">
    <name type="scientific">Corynebacterium striatum</name>
    <dbReference type="NCBI Taxonomy" id="43770"/>
    <lineage>
        <taxon>Bacteria</taxon>
        <taxon>Bacillati</taxon>
        <taxon>Actinomycetota</taxon>
        <taxon>Actinomycetes</taxon>
        <taxon>Mycobacteriales</taxon>
        <taxon>Corynebacteriaceae</taxon>
        <taxon>Corynebacterium</taxon>
    </lineage>
</organism>
<dbReference type="Proteomes" id="UP000595757">
    <property type="component" value="Chromosome"/>
</dbReference>
<sequence>MVDKFAQSIRLDINGTKYPFTPSDIVDGLKLTWGRDSLFEDPKKRSLSATLIVDYAAAVEMTNGSGHILGARVRVLKGSTLLFRGSIDTIEVAPVGGDQVRLDLHSVESTTWNYELSKTFNTRAATAKLLQASIDIQTGLPDVEIIDAVDPATKFIQPEQSIAVTVLQAYNALVESRPLARAIWLPDLSQVWPSYYNRNGAWVDARFTADQVAVEGWELYFEQNPLWVEFYTGGTFGEETMIKKFPVPGDAASAGTLQITNEWGVKAYKDWEVNGAKAVLAAQQTAPRKFTIAAENVSDEWMQPWETSRRFVIDRDTITGTNFYQRWEREHGGRYVPIGGTITVKHGRSTHEMTCVYA</sequence>
<gene>
    <name evidence="1" type="ORF">I6I72_10060</name>
</gene>